<evidence type="ECO:0000256" key="5">
    <source>
        <dbReference type="SAM" id="SignalP"/>
    </source>
</evidence>
<keyword evidence="4 5" id="KW-0732">Signal</keyword>
<dbReference type="PANTHER" id="PTHR42953">
    <property type="entry name" value="HIGH-AFFINITY ZINC UPTAKE SYSTEM PROTEIN ZNUA-RELATED"/>
    <property type="match status" value="1"/>
</dbReference>
<evidence type="ECO:0000256" key="3">
    <source>
        <dbReference type="ARBA" id="ARBA00022723"/>
    </source>
</evidence>
<proteinExistence type="predicted"/>
<comment type="subcellular location">
    <subcellularLocation>
        <location evidence="1">Cell envelope</location>
    </subcellularLocation>
</comment>
<feature type="chain" id="PRO_5047437989" evidence="5">
    <location>
        <begin position="21"/>
        <end position="287"/>
    </location>
</feature>
<evidence type="ECO:0000256" key="1">
    <source>
        <dbReference type="ARBA" id="ARBA00004196"/>
    </source>
</evidence>
<dbReference type="EMBL" id="BMCH01000002">
    <property type="protein sequence ID" value="GGC24534.1"/>
    <property type="molecule type" value="Genomic_DNA"/>
</dbReference>
<comment type="caution">
    <text evidence="6">The sequence shown here is derived from an EMBL/GenBank/DDBJ whole genome shotgun (WGS) entry which is preliminary data.</text>
</comment>
<dbReference type="InterPro" id="IPR006127">
    <property type="entry name" value="ZnuA-like"/>
</dbReference>
<sequence>MRQTLFLLICFLSLLGSARAEPVRVFCAEALWCDLAKALGGAAVSTTSILTSPRIDPHDFQVTPDMARKLADSNIVLMMGGHYDDWVPPLLAAQPSTSRHVISVASLAGLGPNDNPHLFDDPEAVRHMVEALSTELTRHLPDDAPSIRARQNDLTAMMTSFADRLKKLRPQTKGMKIAVAEPVGGPLLQALGIKVIDPEFALAAMNHDDPAPRDVARLEDALRKKQVRILLINPTVRSPSLARIEALARDSHVTIVSFDEFPEAGQPWQDWMKARLDRLVAALGVHG</sequence>
<feature type="signal peptide" evidence="5">
    <location>
        <begin position="1"/>
        <end position="20"/>
    </location>
</feature>
<keyword evidence="2" id="KW-0813">Transport</keyword>
<name>A0ABQ1LHS3_9PROT</name>
<dbReference type="Pfam" id="PF01297">
    <property type="entry name" value="ZnuA"/>
    <property type="match status" value="1"/>
</dbReference>
<dbReference type="SUPFAM" id="SSF53807">
    <property type="entry name" value="Helical backbone' metal receptor"/>
    <property type="match status" value="1"/>
</dbReference>
<keyword evidence="3" id="KW-0479">Metal-binding</keyword>
<protein>
    <submittedName>
        <fullName evidence="6">ABC transporter substrate-binding protein</fullName>
    </submittedName>
</protein>
<reference evidence="7" key="1">
    <citation type="journal article" date="2019" name="Int. J. Syst. Evol. Microbiol.">
        <title>The Global Catalogue of Microorganisms (GCM) 10K type strain sequencing project: providing services to taxonomists for standard genome sequencing and annotation.</title>
        <authorList>
            <consortium name="The Broad Institute Genomics Platform"/>
            <consortium name="The Broad Institute Genome Sequencing Center for Infectious Disease"/>
            <person name="Wu L."/>
            <person name="Ma J."/>
        </authorList>
    </citation>
    <scope>NUCLEOTIDE SEQUENCE [LARGE SCALE GENOMIC DNA]</scope>
    <source>
        <strain evidence="7">CCM 7132</strain>
    </source>
</reference>
<evidence type="ECO:0000256" key="4">
    <source>
        <dbReference type="ARBA" id="ARBA00022729"/>
    </source>
</evidence>
<dbReference type="PANTHER" id="PTHR42953:SF1">
    <property type="entry name" value="METAL-BINDING PROTEIN HI_0362-RELATED"/>
    <property type="match status" value="1"/>
</dbReference>
<dbReference type="Gene3D" id="3.40.50.1980">
    <property type="entry name" value="Nitrogenase molybdenum iron protein domain"/>
    <property type="match status" value="2"/>
</dbReference>
<gene>
    <name evidence="6" type="ORF">GCM10007207_07270</name>
</gene>
<dbReference type="Proteomes" id="UP000637769">
    <property type="component" value="Unassembled WGS sequence"/>
</dbReference>
<evidence type="ECO:0000313" key="6">
    <source>
        <dbReference type="EMBL" id="GGC24534.1"/>
    </source>
</evidence>
<dbReference type="InterPro" id="IPR050492">
    <property type="entry name" value="Bact_metal-bind_prot9"/>
</dbReference>
<evidence type="ECO:0000313" key="7">
    <source>
        <dbReference type="Proteomes" id="UP000637769"/>
    </source>
</evidence>
<accession>A0ABQ1LHS3</accession>
<dbReference type="RefSeq" id="WP_188425456.1">
    <property type="nucleotide sequence ID" value="NZ_BMCH01000002.1"/>
</dbReference>
<keyword evidence="7" id="KW-1185">Reference proteome</keyword>
<organism evidence="6 7">
    <name type="scientific">Asaia siamensis</name>
    <dbReference type="NCBI Taxonomy" id="110479"/>
    <lineage>
        <taxon>Bacteria</taxon>
        <taxon>Pseudomonadati</taxon>
        <taxon>Pseudomonadota</taxon>
        <taxon>Alphaproteobacteria</taxon>
        <taxon>Acetobacterales</taxon>
        <taxon>Acetobacteraceae</taxon>
        <taxon>Asaia</taxon>
    </lineage>
</organism>
<evidence type="ECO:0000256" key="2">
    <source>
        <dbReference type="ARBA" id="ARBA00022448"/>
    </source>
</evidence>